<reference evidence="1 2" key="1">
    <citation type="journal article" date="2006" name="Proc. Natl. Acad. Sci. U.S.A.">
        <title>Genomic analysis of the uncultivated marine crenarchaeote Cenarchaeum symbiosum.</title>
        <authorList>
            <person name="Hallam S.J."/>
            <person name="Konstantinidis K.T."/>
            <person name="Putnam N."/>
            <person name="Schleper C."/>
            <person name="Watanabe Y."/>
            <person name="Sugahara J."/>
            <person name="Preston C."/>
            <person name="de la Torre J."/>
            <person name="Richardson P.M."/>
            <person name="DeLong E.F."/>
        </authorList>
    </citation>
    <scope>NUCLEOTIDE SEQUENCE [LARGE SCALE GENOMIC DNA]</scope>
    <source>
        <strain evidence="2">A</strain>
    </source>
</reference>
<dbReference type="EnsemblBacteria" id="ABK76666">
    <property type="protein sequence ID" value="ABK76666"/>
    <property type="gene ID" value="CENSYa_0015"/>
</dbReference>
<keyword evidence="2" id="KW-1185">Reference proteome</keyword>
<evidence type="ECO:0000313" key="1">
    <source>
        <dbReference type="EMBL" id="ABK76666.1"/>
    </source>
</evidence>
<sequence>MDDVIMFYIYKDHWTDFCEHDTQASEICIETYWSGHGSHAYRQSDFSCYAYGADPVGNSFMIGYEITAERALECELIYPQIVSYWNHQLYGYTNEPIFVDNG</sequence>
<organism evidence="1 2">
    <name type="scientific">Cenarchaeum symbiosum (strain A)</name>
    <dbReference type="NCBI Taxonomy" id="414004"/>
    <lineage>
        <taxon>Archaea</taxon>
        <taxon>Nitrososphaerota</taxon>
        <taxon>Candidatus Cenarchaeales</taxon>
        <taxon>Candidatus Cenarchaeaceae</taxon>
        <taxon>Candidatus Cenarchaeum</taxon>
    </lineage>
</organism>
<dbReference type="EMBL" id="DP000238">
    <property type="protein sequence ID" value="ABK76666.1"/>
    <property type="molecule type" value="Genomic_DNA"/>
</dbReference>
<protein>
    <submittedName>
        <fullName evidence="1">Uncharacterized protein</fullName>
    </submittedName>
</protein>
<proteinExistence type="predicted"/>
<accession>A0RTK6</accession>
<dbReference type="STRING" id="414004.CENSYa_0015"/>
<dbReference type="InterPro" id="IPR025644">
    <property type="entry name" value="DUF4344"/>
</dbReference>
<dbReference type="Proteomes" id="UP000000758">
    <property type="component" value="Chromosome"/>
</dbReference>
<dbReference type="KEGG" id="csy:CENSYa_0015"/>
<gene>
    <name evidence="1" type="ordered locus">CENSYa_0015</name>
</gene>
<dbReference type="HOGENOM" id="CLU_2270929_0_0_2"/>
<name>A0RTK6_CENSY</name>
<dbReference type="Pfam" id="PF14247">
    <property type="entry name" value="DUF4344"/>
    <property type="match status" value="1"/>
</dbReference>
<dbReference type="AlphaFoldDB" id="A0RTK6"/>
<evidence type="ECO:0000313" key="2">
    <source>
        <dbReference type="Proteomes" id="UP000000758"/>
    </source>
</evidence>